<dbReference type="PANTHER" id="PTHR42784">
    <property type="entry name" value="PYRANOSE 2-OXIDASE"/>
    <property type="match status" value="1"/>
</dbReference>
<keyword evidence="5" id="KW-0560">Oxidoreductase</keyword>
<evidence type="ECO:0000256" key="5">
    <source>
        <dbReference type="ARBA" id="ARBA00023002"/>
    </source>
</evidence>
<evidence type="ECO:0000259" key="6">
    <source>
        <dbReference type="Pfam" id="PF00732"/>
    </source>
</evidence>
<evidence type="ECO:0000256" key="2">
    <source>
        <dbReference type="ARBA" id="ARBA00010790"/>
    </source>
</evidence>
<dbReference type="GO" id="GO:0050660">
    <property type="term" value="F:flavin adenine dinucleotide binding"/>
    <property type="evidence" value="ECO:0007669"/>
    <property type="project" value="InterPro"/>
</dbReference>
<keyword evidence="9" id="KW-1185">Reference proteome</keyword>
<gene>
    <name evidence="8" type="ORF">PHACT_06140</name>
</gene>
<evidence type="ECO:0000313" key="8">
    <source>
        <dbReference type="EMBL" id="OFE12768.1"/>
    </source>
</evidence>
<dbReference type="InterPro" id="IPR007867">
    <property type="entry name" value="GMC_OxRtase_C"/>
</dbReference>
<evidence type="ECO:0000259" key="7">
    <source>
        <dbReference type="Pfam" id="PF05199"/>
    </source>
</evidence>
<dbReference type="AlphaFoldDB" id="A0A1E8CK32"/>
<keyword evidence="4" id="KW-0274">FAD</keyword>
<accession>A0A1E8CK32</accession>
<reference evidence="9" key="1">
    <citation type="submission" date="2016-07" db="EMBL/GenBank/DDBJ databases">
        <authorList>
            <person name="Florea S."/>
            <person name="Webb J.S."/>
            <person name="Jaromczyk J."/>
            <person name="Schardl C.L."/>
        </authorList>
    </citation>
    <scope>NUCLEOTIDE SEQUENCE [LARGE SCALE GENOMIC DNA]</scope>
    <source>
        <strain evidence="9">KCTC 42131</strain>
    </source>
</reference>
<name>A0A1E8CK32_9GAMM</name>
<dbReference type="SUPFAM" id="SSF51905">
    <property type="entry name" value="FAD/NAD(P)-binding domain"/>
    <property type="match status" value="1"/>
</dbReference>
<proteinExistence type="inferred from homology"/>
<evidence type="ECO:0000256" key="1">
    <source>
        <dbReference type="ARBA" id="ARBA00001974"/>
    </source>
</evidence>
<dbReference type="Pfam" id="PF05199">
    <property type="entry name" value="GMC_oxred_C"/>
    <property type="match status" value="1"/>
</dbReference>
<comment type="caution">
    <text evidence="8">The sequence shown here is derived from an EMBL/GenBank/DDBJ whole genome shotgun (WGS) entry which is preliminary data.</text>
</comment>
<protein>
    <submittedName>
        <fullName evidence="8">GMC family oxidoreductase</fullName>
    </submittedName>
</protein>
<dbReference type="InterPro" id="IPR036188">
    <property type="entry name" value="FAD/NAD-bd_sf"/>
</dbReference>
<dbReference type="STRING" id="1524254.PHACT_06140"/>
<evidence type="ECO:0000313" key="9">
    <source>
        <dbReference type="Proteomes" id="UP000175669"/>
    </source>
</evidence>
<dbReference type="EMBL" id="MASR01000001">
    <property type="protein sequence ID" value="OFE12768.1"/>
    <property type="molecule type" value="Genomic_DNA"/>
</dbReference>
<dbReference type="Gene3D" id="3.50.50.60">
    <property type="entry name" value="FAD/NAD(P)-binding domain"/>
    <property type="match status" value="2"/>
</dbReference>
<comment type="similarity">
    <text evidence="2">Belongs to the GMC oxidoreductase family.</text>
</comment>
<dbReference type="RefSeq" id="WP_070116377.1">
    <property type="nucleotide sequence ID" value="NZ_MASR01000001.1"/>
</dbReference>
<feature type="domain" description="Glucose-methanol-choline oxidoreductase C-terminal" evidence="7">
    <location>
        <begin position="458"/>
        <end position="579"/>
    </location>
</feature>
<sequence length="595" mass="64786">MPMIRAEDATKDYDVIIVGSGAGGGQMAFTLTLAGIKCLMLEAGRGYDPVAETPMFQRRDQAPLLGNSTPDKEFGFLDATVDGGWQMPAEPYTQASDKPEQQFWWWRARMMGGRTNHWGRISLRNGPYDFKPKSRDGLGLDWPVDYEDVEPYYTKVEQLIGVYGSNEGLENTPNSPDGVLQPPPKARAGELLAQKHGKTLGIPIIPIHRAVLTQTLDADRLPAVLFPGNAWAQKIVGDSMRARAACFWATPCGRGCSTGANYQSTTVHLPPALATGNLDIVANAHVREVLVGNNGKARGVLFVDKTTGQDVQVNANAVVLAASSGETVRIMLNSKSTLFPDGIANGSGLVGKYIMDTVGTSLQGQIPALENLPPYNEDGAGGSHFYAPWWLYQQAQALGFPRGYHIEMGATRGMPGGGNPLPDDLGNGAYGSRYKQEARRYYGSFMGFACRGEMIPNDNCFAELDNNVSDTWGIPVLKWHWQWAEHEQRMCDHAELTFRELIETMGGTVRSVTNGRNRIEPGGKIIHEVGGAIMGTAAATSVCNGYNQTWEVPNLFLVDGTPFPSNADKNPTLTIMALAWRAGDYLVDQSRRGLL</sequence>
<dbReference type="OrthoDB" id="9787779at2"/>
<comment type="cofactor">
    <cofactor evidence="1">
        <name>FAD</name>
        <dbReference type="ChEBI" id="CHEBI:57692"/>
    </cofactor>
</comment>
<evidence type="ECO:0000256" key="4">
    <source>
        <dbReference type="ARBA" id="ARBA00022827"/>
    </source>
</evidence>
<feature type="domain" description="Glucose-methanol-choline oxidoreductase N-terminal" evidence="6">
    <location>
        <begin position="252"/>
        <end position="334"/>
    </location>
</feature>
<evidence type="ECO:0000256" key="3">
    <source>
        <dbReference type="ARBA" id="ARBA00022630"/>
    </source>
</evidence>
<dbReference type="PANTHER" id="PTHR42784:SF1">
    <property type="entry name" value="PYRANOSE 2-OXIDASE"/>
    <property type="match status" value="1"/>
</dbReference>
<dbReference type="Proteomes" id="UP000175669">
    <property type="component" value="Unassembled WGS sequence"/>
</dbReference>
<keyword evidence="3" id="KW-0285">Flavoprotein</keyword>
<dbReference type="Pfam" id="PF00732">
    <property type="entry name" value="GMC_oxred_N"/>
    <property type="match status" value="1"/>
</dbReference>
<dbReference type="InterPro" id="IPR000172">
    <property type="entry name" value="GMC_OxRdtase_N"/>
</dbReference>
<organism evidence="8 9">
    <name type="scientific">Pseudohongiella acticola</name>
    <dbReference type="NCBI Taxonomy" id="1524254"/>
    <lineage>
        <taxon>Bacteria</taxon>
        <taxon>Pseudomonadati</taxon>
        <taxon>Pseudomonadota</taxon>
        <taxon>Gammaproteobacteria</taxon>
        <taxon>Pseudomonadales</taxon>
        <taxon>Pseudohongiellaceae</taxon>
        <taxon>Pseudohongiella</taxon>
    </lineage>
</organism>
<dbReference type="SUPFAM" id="SSF54373">
    <property type="entry name" value="FAD-linked reductases, C-terminal domain"/>
    <property type="match status" value="1"/>
</dbReference>
<dbReference type="GO" id="GO:0016614">
    <property type="term" value="F:oxidoreductase activity, acting on CH-OH group of donors"/>
    <property type="evidence" value="ECO:0007669"/>
    <property type="project" value="InterPro"/>
</dbReference>
<dbReference type="InterPro" id="IPR051473">
    <property type="entry name" value="P2Ox-like"/>
</dbReference>